<feature type="region of interest" description="Disordered" evidence="3">
    <location>
        <begin position="408"/>
        <end position="432"/>
    </location>
</feature>
<feature type="transmembrane region" description="Helical" evidence="4">
    <location>
        <begin position="88"/>
        <end position="107"/>
    </location>
</feature>
<reference evidence="6" key="1">
    <citation type="journal article" date="2020" name="mSystems">
        <title>Genome- and Community-Level Interaction Insights into Carbon Utilization and Element Cycling Functions of Hydrothermarchaeota in Hydrothermal Sediment.</title>
        <authorList>
            <person name="Zhou Z."/>
            <person name="Liu Y."/>
            <person name="Xu W."/>
            <person name="Pan J."/>
            <person name="Luo Z.H."/>
            <person name="Li M."/>
        </authorList>
    </citation>
    <scope>NUCLEOTIDE SEQUENCE [LARGE SCALE GENOMIC DNA]</scope>
    <source>
        <strain evidence="6">SpSt-855</strain>
    </source>
</reference>
<feature type="transmembrane region" description="Helical" evidence="4">
    <location>
        <begin position="21"/>
        <end position="42"/>
    </location>
</feature>
<keyword evidence="6" id="KW-0808">Transferase</keyword>
<dbReference type="SMART" id="SM00387">
    <property type="entry name" value="HATPase_c"/>
    <property type="match status" value="1"/>
</dbReference>
<dbReference type="InterPro" id="IPR004358">
    <property type="entry name" value="Sig_transdc_His_kin-like_C"/>
</dbReference>
<keyword evidence="4" id="KW-0812">Transmembrane</keyword>
<feature type="transmembrane region" description="Helical" evidence="4">
    <location>
        <begin position="173"/>
        <end position="194"/>
    </location>
</feature>
<keyword evidence="6" id="KW-0418">Kinase</keyword>
<gene>
    <name evidence="6" type="ORF">ENW50_01645</name>
</gene>
<dbReference type="AlphaFoldDB" id="A0A7V4XQK5"/>
<feature type="domain" description="Histidine kinase" evidence="5">
    <location>
        <begin position="311"/>
        <end position="410"/>
    </location>
</feature>
<keyword evidence="4" id="KW-1133">Transmembrane helix</keyword>
<feature type="transmembrane region" description="Helical" evidence="4">
    <location>
        <begin position="141"/>
        <end position="158"/>
    </location>
</feature>
<dbReference type="InterPro" id="IPR036890">
    <property type="entry name" value="HATPase_C_sf"/>
</dbReference>
<protein>
    <recommendedName>
        <fullName evidence="2">histidine kinase</fullName>
        <ecNumber evidence="2">2.7.13.3</ecNumber>
    </recommendedName>
</protein>
<name>A0A7V4XQK5_9BACT</name>
<dbReference type="EMBL" id="DTKL01000013">
    <property type="protein sequence ID" value="HGY93384.1"/>
    <property type="molecule type" value="Genomic_DNA"/>
</dbReference>
<dbReference type="InterPro" id="IPR010559">
    <property type="entry name" value="Sig_transdc_His_kin_internal"/>
</dbReference>
<accession>A0A7V4XQK5</accession>
<keyword evidence="4" id="KW-0472">Membrane</keyword>
<evidence type="ECO:0000256" key="2">
    <source>
        <dbReference type="ARBA" id="ARBA00012438"/>
    </source>
</evidence>
<comment type="catalytic activity">
    <reaction evidence="1">
        <text>ATP + protein L-histidine = ADP + protein N-phospho-L-histidine.</text>
        <dbReference type="EC" id="2.7.13.3"/>
    </reaction>
</comment>
<dbReference type="Pfam" id="PF06580">
    <property type="entry name" value="His_kinase"/>
    <property type="match status" value="1"/>
</dbReference>
<dbReference type="EC" id="2.7.13.3" evidence="2"/>
<dbReference type="InterPro" id="IPR003594">
    <property type="entry name" value="HATPase_dom"/>
</dbReference>
<dbReference type="SUPFAM" id="SSF55874">
    <property type="entry name" value="ATPase domain of HSP90 chaperone/DNA topoisomerase II/histidine kinase"/>
    <property type="match status" value="1"/>
</dbReference>
<dbReference type="GO" id="GO:0016020">
    <property type="term" value="C:membrane"/>
    <property type="evidence" value="ECO:0007669"/>
    <property type="project" value="InterPro"/>
</dbReference>
<sequence length="432" mass="48579">MPSALARSRAFVDLLFVERRTTAQTLGLLAFICVPLSLGVWVRFNVANFYAADISFETCILLGILLGPAAATAGACLLALPAVLHHEFLALPFDVGVALIAGVFSWFVEKDEIWSFSPFIDLSIYQWVRRNLRKPRFDRQILLMMLIIALQVIHWWLARRYPHELFALPEPTWLITVAVWACATMVVGIPLKIWNAVRIEQSLKEQKRLLLEARLDALQRQINPHFLFNTLNSIGSLVRRDPDQAREMIVKLANILRALLKDHDSFIAFREELRFTEDYLGIEVVRFGTDKLRVVKEIDERTLELPVPSMLLQPLVENSIKHGLEPRIHGGTVTLRSRLEGDRFILEVEDDGVGVAATSQRPVGMRTGNGVGMRNVRERLEVLFGGAAHFNVVSRPGRGTRVIMEMPVDSEPGSLPDQLRAAGLPARSSTSL</sequence>
<dbReference type="InterPro" id="IPR050640">
    <property type="entry name" value="Bact_2-comp_sensor_kinase"/>
</dbReference>
<evidence type="ECO:0000313" key="6">
    <source>
        <dbReference type="EMBL" id="HGY93384.1"/>
    </source>
</evidence>
<dbReference type="PROSITE" id="PS50109">
    <property type="entry name" value="HIS_KIN"/>
    <property type="match status" value="1"/>
</dbReference>
<dbReference type="GO" id="GO:0000155">
    <property type="term" value="F:phosphorelay sensor kinase activity"/>
    <property type="evidence" value="ECO:0007669"/>
    <property type="project" value="InterPro"/>
</dbReference>
<evidence type="ECO:0000256" key="4">
    <source>
        <dbReference type="SAM" id="Phobius"/>
    </source>
</evidence>
<dbReference type="Pfam" id="PF02518">
    <property type="entry name" value="HATPase_c"/>
    <property type="match status" value="1"/>
</dbReference>
<evidence type="ECO:0000256" key="3">
    <source>
        <dbReference type="SAM" id="MobiDB-lite"/>
    </source>
</evidence>
<proteinExistence type="predicted"/>
<dbReference type="PANTHER" id="PTHR34220">
    <property type="entry name" value="SENSOR HISTIDINE KINASE YPDA"/>
    <property type="match status" value="1"/>
</dbReference>
<dbReference type="PANTHER" id="PTHR34220:SF7">
    <property type="entry name" value="SENSOR HISTIDINE KINASE YPDA"/>
    <property type="match status" value="1"/>
</dbReference>
<organism evidence="6">
    <name type="scientific">Acidobacterium capsulatum</name>
    <dbReference type="NCBI Taxonomy" id="33075"/>
    <lineage>
        <taxon>Bacteria</taxon>
        <taxon>Pseudomonadati</taxon>
        <taxon>Acidobacteriota</taxon>
        <taxon>Terriglobia</taxon>
        <taxon>Terriglobales</taxon>
        <taxon>Acidobacteriaceae</taxon>
        <taxon>Acidobacterium</taxon>
    </lineage>
</organism>
<evidence type="ECO:0000259" key="5">
    <source>
        <dbReference type="PROSITE" id="PS50109"/>
    </source>
</evidence>
<dbReference type="InterPro" id="IPR005467">
    <property type="entry name" value="His_kinase_dom"/>
</dbReference>
<dbReference type="PRINTS" id="PR00344">
    <property type="entry name" value="BCTRLSENSOR"/>
</dbReference>
<feature type="transmembrane region" description="Helical" evidence="4">
    <location>
        <begin position="54"/>
        <end position="81"/>
    </location>
</feature>
<evidence type="ECO:0000256" key="1">
    <source>
        <dbReference type="ARBA" id="ARBA00000085"/>
    </source>
</evidence>
<comment type="caution">
    <text evidence="6">The sequence shown here is derived from an EMBL/GenBank/DDBJ whole genome shotgun (WGS) entry which is preliminary data.</text>
</comment>
<dbReference type="Gene3D" id="3.30.565.10">
    <property type="entry name" value="Histidine kinase-like ATPase, C-terminal domain"/>
    <property type="match status" value="1"/>
</dbReference>